<feature type="region of interest" description="Disordered" evidence="1">
    <location>
        <begin position="1"/>
        <end position="25"/>
    </location>
</feature>
<evidence type="ECO:0000256" key="1">
    <source>
        <dbReference type="SAM" id="MobiDB-lite"/>
    </source>
</evidence>
<evidence type="ECO:0000313" key="2">
    <source>
        <dbReference type="EMBL" id="AIE90535.1"/>
    </source>
</evidence>
<dbReference type="AlphaFoldDB" id="A0A075FGP3"/>
<protein>
    <recommendedName>
        <fullName evidence="3">Archaeal coiled-coil protein</fullName>
    </recommendedName>
</protein>
<name>A0A075FGP3_9EURY</name>
<feature type="region of interest" description="Disordered" evidence="1">
    <location>
        <begin position="279"/>
        <end position="325"/>
    </location>
</feature>
<proteinExistence type="predicted"/>
<evidence type="ECO:0008006" key="3">
    <source>
        <dbReference type="Google" id="ProtNLM"/>
    </source>
</evidence>
<reference evidence="2" key="1">
    <citation type="journal article" date="2014" name="Genome Biol. Evol.">
        <title>Pangenome evidence for extensive interdomain horizontal transfer affecting lineage core and shell genes in uncultured planktonic thaumarchaeota and euryarchaeota.</title>
        <authorList>
            <person name="Deschamps P."/>
            <person name="Zivanovic Y."/>
            <person name="Moreira D."/>
            <person name="Rodriguez-Valera F."/>
            <person name="Lopez-Garcia P."/>
        </authorList>
    </citation>
    <scope>NUCLEOTIDE SEQUENCE</scope>
</reference>
<feature type="compositionally biased region" description="Basic and acidic residues" evidence="1">
    <location>
        <begin position="16"/>
        <end position="25"/>
    </location>
</feature>
<accession>A0A075FGP3</accession>
<dbReference type="EMBL" id="KF900312">
    <property type="protein sequence ID" value="AIE90535.1"/>
    <property type="molecule type" value="Genomic_DNA"/>
</dbReference>
<feature type="compositionally biased region" description="Basic residues" evidence="1">
    <location>
        <begin position="292"/>
        <end position="303"/>
    </location>
</feature>
<sequence>MSSDKKNGSFDDLEEMDHKDIDEMKGDLERELRSVEKQHRELRDERRDQVELVRSLRSAIGEMRSADGARKGLLRKFHSARKFAEEARRSRDSVNSCIPPPADVLAEWLRETHRRLVTIDNDLTAVPTLARELDSFGRFFELQAAIVRKRDSEKAHSEYVAQVKKMREVTAKLDATRKSGKDKIADALGETDLDSGSISRSDIRKTSGRIDKIDKRLDGLSSERKDIRRRLGRIKAYLKITLRGDRAIRLADVKDRAQSGGSLDASELDALLRSGGLSEIAGTEETEERPKAKPKSARKKKGMRLGVTRGGSRRGTMAARREGDE</sequence>
<organism evidence="2">
    <name type="scientific">uncultured marine group II/III euryarchaeote AD1000_04_F01</name>
    <dbReference type="NCBI Taxonomy" id="1457705"/>
    <lineage>
        <taxon>Archaea</taxon>
        <taxon>Methanobacteriati</taxon>
        <taxon>Methanobacteriota</taxon>
        <taxon>environmental samples</taxon>
    </lineage>
</organism>